<feature type="non-terminal residue" evidence="1">
    <location>
        <position position="1"/>
    </location>
</feature>
<reference evidence="1" key="1">
    <citation type="journal article" date="2015" name="Nature">
        <title>Complex archaea that bridge the gap between prokaryotes and eukaryotes.</title>
        <authorList>
            <person name="Spang A."/>
            <person name="Saw J.H."/>
            <person name="Jorgensen S.L."/>
            <person name="Zaremba-Niedzwiedzka K."/>
            <person name="Martijn J."/>
            <person name="Lind A.E."/>
            <person name="van Eijk R."/>
            <person name="Schleper C."/>
            <person name="Guy L."/>
            <person name="Ettema T.J."/>
        </authorList>
    </citation>
    <scope>NUCLEOTIDE SEQUENCE</scope>
</reference>
<gene>
    <name evidence="1" type="ORF">LCGC14_0328930</name>
</gene>
<dbReference type="AlphaFoldDB" id="A0A0F9WP28"/>
<organism evidence="1">
    <name type="scientific">marine sediment metagenome</name>
    <dbReference type="NCBI Taxonomy" id="412755"/>
    <lineage>
        <taxon>unclassified sequences</taxon>
        <taxon>metagenomes</taxon>
        <taxon>ecological metagenomes</taxon>
    </lineage>
</organism>
<dbReference type="EMBL" id="LAZR01000230">
    <property type="protein sequence ID" value="KKN80448.1"/>
    <property type="molecule type" value="Genomic_DNA"/>
</dbReference>
<comment type="caution">
    <text evidence="1">The sequence shown here is derived from an EMBL/GenBank/DDBJ whole genome shotgun (WGS) entry which is preliminary data.</text>
</comment>
<name>A0A0F9WP28_9ZZZZ</name>
<evidence type="ECO:0000313" key="1">
    <source>
        <dbReference type="EMBL" id="KKN80448.1"/>
    </source>
</evidence>
<accession>A0A0F9WP28</accession>
<sequence length="30" mass="3327">YEKVSPRNIVPFSSEIDAQNAGFRKAGNCK</sequence>
<proteinExistence type="predicted"/>
<protein>
    <recommendedName>
        <fullName evidence="2">Ada DNA repair metal-binding domain-containing protein</fullName>
    </recommendedName>
</protein>
<evidence type="ECO:0008006" key="2">
    <source>
        <dbReference type="Google" id="ProtNLM"/>
    </source>
</evidence>